<organism evidence="9 10">
    <name type="scientific">Actinokineospora iranica</name>
    <dbReference type="NCBI Taxonomy" id="1271860"/>
    <lineage>
        <taxon>Bacteria</taxon>
        <taxon>Bacillati</taxon>
        <taxon>Actinomycetota</taxon>
        <taxon>Actinomycetes</taxon>
        <taxon>Pseudonocardiales</taxon>
        <taxon>Pseudonocardiaceae</taxon>
        <taxon>Actinokineospora</taxon>
    </lineage>
</organism>
<evidence type="ECO:0000256" key="7">
    <source>
        <dbReference type="ARBA" id="ARBA00023326"/>
    </source>
</evidence>
<evidence type="ECO:0000256" key="1">
    <source>
        <dbReference type="ARBA" id="ARBA00004613"/>
    </source>
</evidence>
<keyword evidence="7" id="KW-0624">Polysaccharide degradation</keyword>
<protein>
    <submittedName>
        <fullName evidence="9">Poly(3-hydroxybutyrate) depolymerase</fullName>
    </submittedName>
</protein>
<keyword evidence="2" id="KW-0964">Secreted</keyword>
<dbReference type="GO" id="GO:0005576">
    <property type="term" value="C:extracellular region"/>
    <property type="evidence" value="ECO:0007669"/>
    <property type="project" value="UniProtKB-SubCell"/>
</dbReference>
<evidence type="ECO:0000256" key="6">
    <source>
        <dbReference type="ARBA" id="ARBA00023277"/>
    </source>
</evidence>
<keyword evidence="3" id="KW-0858">Xylan degradation</keyword>
<sequence>MHRLIVALVMLSLLVVPAPVSAAEPCAPPGDHTEQEWPVVQRKADGTLVSRAYRAHVPPHQTGALVLDLHGAMSNKDEQDRRSQMRAKSDAEGFVVIQPNSLPNWITSPQEEAKRGVSDFEFVRTLLEFAVRRMCVSPDAIYSVGFSSGGLMSTMLACAGAEGRLGGFRLAGVGAVASAPLPMPTGRICPALAEHPVPLRIVFSDNDSLLAHCCRNNLAKMVTAVHDAARLWAADNGCIPFSTVAETGKTGPGVRKRTTRHHCLLRRGEVLVDVVDSGSVFRDGHFWPGPPNRDDYDATAALWWFLRP</sequence>
<dbReference type="Proteomes" id="UP000199501">
    <property type="component" value="Unassembled WGS sequence"/>
</dbReference>
<keyword evidence="4 8" id="KW-0732">Signal</keyword>
<dbReference type="GO" id="GO:0030600">
    <property type="term" value="F:feruloyl esterase activity"/>
    <property type="evidence" value="ECO:0007669"/>
    <property type="project" value="InterPro"/>
</dbReference>
<dbReference type="EMBL" id="FMZZ01000016">
    <property type="protein sequence ID" value="SDD70871.1"/>
    <property type="molecule type" value="Genomic_DNA"/>
</dbReference>
<dbReference type="OrthoDB" id="9767239at2"/>
<accession>A0A1G6WYF9</accession>
<feature type="signal peptide" evidence="8">
    <location>
        <begin position="1"/>
        <end position="22"/>
    </location>
</feature>
<dbReference type="STRING" id="1271860.SAMN05216174_11615"/>
<evidence type="ECO:0000256" key="2">
    <source>
        <dbReference type="ARBA" id="ARBA00022525"/>
    </source>
</evidence>
<dbReference type="Gene3D" id="3.40.50.1820">
    <property type="entry name" value="alpha/beta hydrolase"/>
    <property type="match status" value="1"/>
</dbReference>
<evidence type="ECO:0000256" key="3">
    <source>
        <dbReference type="ARBA" id="ARBA00022651"/>
    </source>
</evidence>
<dbReference type="InterPro" id="IPR029058">
    <property type="entry name" value="AB_hydrolase_fold"/>
</dbReference>
<dbReference type="SUPFAM" id="SSF53474">
    <property type="entry name" value="alpha/beta-Hydrolases"/>
    <property type="match status" value="1"/>
</dbReference>
<keyword evidence="6" id="KW-0119">Carbohydrate metabolism</keyword>
<evidence type="ECO:0000256" key="5">
    <source>
        <dbReference type="ARBA" id="ARBA00022801"/>
    </source>
</evidence>
<dbReference type="PANTHER" id="PTHR38050:SF2">
    <property type="entry name" value="FERULOYL ESTERASE C-RELATED"/>
    <property type="match status" value="1"/>
</dbReference>
<dbReference type="PANTHER" id="PTHR38050">
    <property type="match status" value="1"/>
</dbReference>
<evidence type="ECO:0000313" key="9">
    <source>
        <dbReference type="EMBL" id="SDD70871.1"/>
    </source>
</evidence>
<comment type="subcellular location">
    <subcellularLocation>
        <location evidence="1">Secreted</location>
    </subcellularLocation>
</comment>
<keyword evidence="10" id="KW-1185">Reference proteome</keyword>
<evidence type="ECO:0000256" key="8">
    <source>
        <dbReference type="SAM" id="SignalP"/>
    </source>
</evidence>
<name>A0A1G6WYF9_9PSEU</name>
<gene>
    <name evidence="9" type="ORF">SAMN05216174_11615</name>
</gene>
<evidence type="ECO:0000256" key="4">
    <source>
        <dbReference type="ARBA" id="ARBA00022729"/>
    </source>
</evidence>
<dbReference type="AlphaFoldDB" id="A0A1G6WYF9"/>
<proteinExistence type="predicted"/>
<keyword evidence="5" id="KW-0378">Hydrolase</keyword>
<dbReference type="GO" id="GO:0045493">
    <property type="term" value="P:xylan catabolic process"/>
    <property type="evidence" value="ECO:0007669"/>
    <property type="project" value="UniProtKB-KW"/>
</dbReference>
<reference evidence="10" key="1">
    <citation type="submission" date="2016-10" db="EMBL/GenBank/DDBJ databases">
        <authorList>
            <person name="Varghese N."/>
            <person name="Submissions S."/>
        </authorList>
    </citation>
    <scope>NUCLEOTIDE SEQUENCE [LARGE SCALE GENOMIC DNA]</scope>
    <source>
        <strain evidence="10">IBRC-M 10403</strain>
    </source>
</reference>
<evidence type="ECO:0000313" key="10">
    <source>
        <dbReference type="Proteomes" id="UP000199501"/>
    </source>
</evidence>
<feature type="chain" id="PRO_5011494842" evidence="8">
    <location>
        <begin position="23"/>
        <end position="308"/>
    </location>
</feature>
<dbReference type="RefSeq" id="WP_091455800.1">
    <property type="nucleotide sequence ID" value="NZ_FMZZ01000016.1"/>
</dbReference>
<dbReference type="InterPro" id="IPR043595">
    <property type="entry name" value="FaeB/C/D"/>
</dbReference>